<dbReference type="CDD" id="cd15849">
    <property type="entry name" value="SNARE_Sso1"/>
    <property type="match status" value="1"/>
</dbReference>
<keyword evidence="5 6" id="KW-0472">Membrane</keyword>
<keyword evidence="9" id="KW-1185">Reference proteome</keyword>
<dbReference type="SMART" id="SM00397">
    <property type="entry name" value="t_SNARE"/>
    <property type="match status" value="1"/>
</dbReference>
<dbReference type="GO" id="GO:0048278">
    <property type="term" value="P:vesicle docking"/>
    <property type="evidence" value="ECO:0007669"/>
    <property type="project" value="TreeGrafter"/>
</dbReference>
<evidence type="ECO:0000256" key="5">
    <source>
        <dbReference type="ARBA" id="ARBA00023136"/>
    </source>
</evidence>
<dbReference type="GO" id="GO:0006887">
    <property type="term" value="P:exocytosis"/>
    <property type="evidence" value="ECO:0007669"/>
    <property type="project" value="TreeGrafter"/>
</dbReference>
<dbReference type="PANTHER" id="PTHR19957:SF307">
    <property type="entry name" value="PROTEIN SSO1-RELATED"/>
    <property type="match status" value="1"/>
</dbReference>
<dbReference type="Pfam" id="PF05739">
    <property type="entry name" value="SNARE"/>
    <property type="match status" value="1"/>
</dbReference>
<dbReference type="GO" id="GO:0006886">
    <property type="term" value="P:intracellular protein transport"/>
    <property type="evidence" value="ECO:0007669"/>
    <property type="project" value="TreeGrafter"/>
</dbReference>
<organism evidence="8 9">
    <name type="scientific">Orbilia brochopaga</name>
    <dbReference type="NCBI Taxonomy" id="3140254"/>
    <lineage>
        <taxon>Eukaryota</taxon>
        <taxon>Fungi</taxon>
        <taxon>Dikarya</taxon>
        <taxon>Ascomycota</taxon>
        <taxon>Pezizomycotina</taxon>
        <taxon>Orbiliomycetes</taxon>
        <taxon>Orbiliales</taxon>
        <taxon>Orbiliaceae</taxon>
        <taxon>Orbilia</taxon>
    </lineage>
</organism>
<dbReference type="Pfam" id="PF00804">
    <property type="entry name" value="Syntaxin"/>
    <property type="match status" value="1"/>
</dbReference>
<evidence type="ECO:0000256" key="6">
    <source>
        <dbReference type="SAM" id="Phobius"/>
    </source>
</evidence>
<dbReference type="GO" id="GO:0031201">
    <property type="term" value="C:SNARE complex"/>
    <property type="evidence" value="ECO:0007669"/>
    <property type="project" value="TreeGrafter"/>
</dbReference>
<dbReference type="GO" id="GO:0005484">
    <property type="term" value="F:SNAP receptor activity"/>
    <property type="evidence" value="ECO:0007669"/>
    <property type="project" value="TreeGrafter"/>
</dbReference>
<gene>
    <name evidence="8" type="primary">SSO2_1</name>
    <name evidence="8" type="ORF">TWF696_005712</name>
</gene>
<dbReference type="Gene3D" id="1.20.58.70">
    <property type="match status" value="1"/>
</dbReference>
<dbReference type="GO" id="GO:0012505">
    <property type="term" value="C:endomembrane system"/>
    <property type="evidence" value="ECO:0007669"/>
    <property type="project" value="TreeGrafter"/>
</dbReference>
<dbReference type="AlphaFoldDB" id="A0AAV9UXD9"/>
<dbReference type="InterPro" id="IPR010989">
    <property type="entry name" value="SNARE"/>
</dbReference>
<name>A0AAV9UXD9_9PEZI</name>
<evidence type="ECO:0000256" key="3">
    <source>
        <dbReference type="ARBA" id="ARBA00022692"/>
    </source>
</evidence>
<accession>A0AAV9UXD9</accession>
<comment type="subcellular location">
    <subcellularLocation>
        <location evidence="1">Membrane</location>
        <topology evidence="1">Single-pass type IV membrane protein</topology>
    </subcellularLocation>
</comment>
<keyword evidence="3 6" id="KW-0812">Transmembrane</keyword>
<dbReference type="InterPro" id="IPR006011">
    <property type="entry name" value="Syntaxin_N"/>
</dbReference>
<protein>
    <submittedName>
        <fullName evidence="8">Plasma membrane t-SNARE, secretory vesicle fusion</fullName>
    </submittedName>
</protein>
<feature type="domain" description="T-SNARE coiled-coil homology" evidence="7">
    <location>
        <begin position="168"/>
        <end position="230"/>
    </location>
</feature>
<comment type="similarity">
    <text evidence="2">Belongs to the syntaxin family.</text>
</comment>
<evidence type="ECO:0000256" key="4">
    <source>
        <dbReference type="ARBA" id="ARBA00022989"/>
    </source>
</evidence>
<proteinExistence type="inferred from homology"/>
<dbReference type="EMBL" id="JAVHNQ010000004">
    <property type="protein sequence ID" value="KAK6349428.1"/>
    <property type="molecule type" value="Genomic_DNA"/>
</dbReference>
<comment type="caution">
    <text evidence="8">The sequence shown here is derived from an EMBL/GenBank/DDBJ whole genome shotgun (WGS) entry which is preliminary data.</text>
</comment>
<evidence type="ECO:0000259" key="7">
    <source>
        <dbReference type="PROSITE" id="PS50192"/>
    </source>
</evidence>
<dbReference type="Proteomes" id="UP001375240">
    <property type="component" value="Unassembled WGS sequence"/>
</dbReference>
<reference evidence="8 9" key="1">
    <citation type="submission" date="2019-10" db="EMBL/GenBank/DDBJ databases">
        <authorList>
            <person name="Palmer J.M."/>
        </authorList>
    </citation>
    <scope>NUCLEOTIDE SEQUENCE [LARGE SCALE GENOMIC DNA]</scope>
    <source>
        <strain evidence="8 9">TWF696</strain>
    </source>
</reference>
<dbReference type="InterPro" id="IPR045242">
    <property type="entry name" value="Syntaxin"/>
</dbReference>
<dbReference type="SUPFAM" id="SSF47661">
    <property type="entry name" value="t-snare proteins"/>
    <property type="match status" value="1"/>
</dbReference>
<sequence length="272" mass="31042">MIDRPPSSATGTQAFLEEITVLQKANSEISDRISDLDKLHQESLSQIDESARAGYRERIDAAVAEIQQMNTDMTARIKEIKGSTLETSDRSKHVELVEKHFRANMQRQREVEVEYRKKERDVLERQYRIVNPDATDEEIEQIREGGSDLQIFLEATKDARATGAKAAISEVRNRYNEIQKIEQTMVELSELFEQLNQLVWLQEEQVEQIKKDGEDAEANLGEAVQHLDAAIVSSQSARKKKWWLFLILLAIIAIIVIVIVTQHPWSKGGDSS</sequence>
<evidence type="ECO:0000313" key="8">
    <source>
        <dbReference type="EMBL" id="KAK6349428.1"/>
    </source>
</evidence>
<keyword evidence="4 6" id="KW-1133">Transmembrane helix</keyword>
<evidence type="ECO:0000256" key="1">
    <source>
        <dbReference type="ARBA" id="ARBA00004211"/>
    </source>
</evidence>
<evidence type="ECO:0000256" key="2">
    <source>
        <dbReference type="ARBA" id="ARBA00009063"/>
    </source>
</evidence>
<feature type="transmembrane region" description="Helical" evidence="6">
    <location>
        <begin position="242"/>
        <end position="265"/>
    </location>
</feature>
<dbReference type="PROSITE" id="PS50192">
    <property type="entry name" value="T_SNARE"/>
    <property type="match status" value="1"/>
</dbReference>
<dbReference type="PANTHER" id="PTHR19957">
    <property type="entry name" value="SYNTAXIN"/>
    <property type="match status" value="1"/>
</dbReference>
<dbReference type="GO" id="GO:0006906">
    <property type="term" value="P:vesicle fusion"/>
    <property type="evidence" value="ECO:0007669"/>
    <property type="project" value="TreeGrafter"/>
</dbReference>
<dbReference type="InterPro" id="IPR000727">
    <property type="entry name" value="T_SNARE_dom"/>
</dbReference>
<dbReference type="GO" id="GO:0000149">
    <property type="term" value="F:SNARE binding"/>
    <property type="evidence" value="ECO:0007669"/>
    <property type="project" value="TreeGrafter"/>
</dbReference>
<dbReference type="GO" id="GO:0005886">
    <property type="term" value="C:plasma membrane"/>
    <property type="evidence" value="ECO:0007669"/>
    <property type="project" value="TreeGrafter"/>
</dbReference>
<evidence type="ECO:0000313" key="9">
    <source>
        <dbReference type="Proteomes" id="UP001375240"/>
    </source>
</evidence>